<protein>
    <submittedName>
        <fullName evidence="2">Acetamidase</fullName>
    </submittedName>
</protein>
<comment type="caution">
    <text evidence="2">The sequence shown here is derived from an EMBL/GenBank/DDBJ whole genome shotgun (WGS) entry which is preliminary data.</text>
</comment>
<name>A0A8J3IV20_9CHLR</name>
<dbReference type="Pfam" id="PF03069">
    <property type="entry name" value="FmdA_AmdA"/>
    <property type="match status" value="2"/>
</dbReference>
<dbReference type="Gene3D" id="2.60.120.580">
    <property type="entry name" value="Acetamidase/Formamidase-like domains"/>
    <property type="match status" value="2"/>
</dbReference>
<evidence type="ECO:0000313" key="3">
    <source>
        <dbReference type="Proteomes" id="UP000597444"/>
    </source>
</evidence>
<sequence>MTTYSIEPEQATLHGSFSREFEPILTIASGDSVLFRTLDAGWNLAPTSEEPRQRFEPRDEQRDSGHALCGPVAIRGAQPGMTLAVHIDEIQPGSWGWTGAGGWESAVNKYFGLVGRREPLYWSINTDAMTATDQYGHTVTLHPFMGVMGLAPDEPGIHSTNPPRFCGGNIDCKELVAGSTLYLPIAVAGALFSVGDGHGVQGDGEVSGVALECPMDRVTLTFHLHDDMHLKTPRVRTTNSWLTLGFHNDLHEASLIALEAMLDLMGEQYQLPRSQALALASLVVDLHVTQIANGVHGVHAILADGAIQ</sequence>
<keyword evidence="3" id="KW-1185">Reference proteome</keyword>
<dbReference type="SUPFAM" id="SSF141130">
    <property type="entry name" value="Acetamidase/Formamidase-like"/>
    <property type="match status" value="1"/>
</dbReference>
<evidence type="ECO:0000256" key="1">
    <source>
        <dbReference type="SAM" id="MobiDB-lite"/>
    </source>
</evidence>
<organism evidence="2 3">
    <name type="scientific">Reticulibacter mediterranei</name>
    <dbReference type="NCBI Taxonomy" id="2778369"/>
    <lineage>
        <taxon>Bacteria</taxon>
        <taxon>Bacillati</taxon>
        <taxon>Chloroflexota</taxon>
        <taxon>Ktedonobacteria</taxon>
        <taxon>Ktedonobacterales</taxon>
        <taxon>Reticulibacteraceae</taxon>
        <taxon>Reticulibacter</taxon>
    </lineage>
</organism>
<dbReference type="Gene3D" id="3.10.28.20">
    <property type="entry name" value="Acetamidase/Formamidase-like domains"/>
    <property type="match status" value="1"/>
</dbReference>
<dbReference type="RefSeq" id="WP_220207855.1">
    <property type="nucleotide sequence ID" value="NZ_BNJK01000001.1"/>
</dbReference>
<dbReference type="AlphaFoldDB" id="A0A8J3IV20"/>
<dbReference type="Proteomes" id="UP000597444">
    <property type="component" value="Unassembled WGS sequence"/>
</dbReference>
<proteinExistence type="predicted"/>
<evidence type="ECO:0000313" key="2">
    <source>
        <dbReference type="EMBL" id="GHO97287.1"/>
    </source>
</evidence>
<dbReference type="EMBL" id="BNJK01000001">
    <property type="protein sequence ID" value="GHO97287.1"/>
    <property type="molecule type" value="Genomic_DNA"/>
</dbReference>
<dbReference type="GO" id="GO:0016811">
    <property type="term" value="F:hydrolase activity, acting on carbon-nitrogen (but not peptide) bonds, in linear amides"/>
    <property type="evidence" value="ECO:0007669"/>
    <property type="project" value="InterPro"/>
</dbReference>
<accession>A0A8J3IV20</accession>
<dbReference type="PANTHER" id="PTHR31891:SF1">
    <property type="entry name" value="FORMAMIDASE C869.04-RELATED"/>
    <property type="match status" value="1"/>
</dbReference>
<dbReference type="InterPro" id="IPR004304">
    <property type="entry name" value="FmdA_AmdA"/>
</dbReference>
<feature type="region of interest" description="Disordered" evidence="1">
    <location>
        <begin position="47"/>
        <end position="66"/>
    </location>
</feature>
<feature type="compositionally biased region" description="Basic and acidic residues" evidence="1">
    <location>
        <begin position="49"/>
        <end position="65"/>
    </location>
</feature>
<gene>
    <name evidence="2" type="ORF">KSF_073350</name>
</gene>
<reference evidence="2" key="1">
    <citation type="submission" date="2020-10" db="EMBL/GenBank/DDBJ databases">
        <title>Taxonomic study of unclassified bacteria belonging to the class Ktedonobacteria.</title>
        <authorList>
            <person name="Yabe S."/>
            <person name="Wang C.M."/>
            <person name="Zheng Y."/>
            <person name="Sakai Y."/>
            <person name="Cavaletti L."/>
            <person name="Monciardini P."/>
            <person name="Donadio S."/>
        </authorList>
    </citation>
    <scope>NUCLEOTIDE SEQUENCE</scope>
    <source>
        <strain evidence="2">ID150040</strain>
    </source>
</reference>
<dbReference type="PANTHER" id="PTHR31891">
    <property type="entry name" value="FORMAMIDASE C869.04-RELATED"/>
    <property type="match status" value="1"/>
</dbReference>